<evidence type="ECO:0000313" key="3">
    <source>
        <dbReference type="EMBL" id="CUR35560.1"/>
    </source>
</evidence>
<feature type="transmembrane region" description="Helical" evidence="2">
    <location>
        <begin position="102"/>
        <end position="123"/>
    </location>
</feature>
<protein>
    <submittedName>
        <fullName evidence="3">Uncharacterized protein</fullName>
    </submittedName>
</protein>
<dbReference type="Pfam" id="PF03743">
    <property type="entry name" value="TrbI"/>
    <property type="match status" value="1"/>
</dbReference>
<feature type="region of interest" description="Disordered" evidence="1">
    <location>
        <begin position="177"/>
        <end position="254"/>
    </location>
</feature>
<reference evidence="4" key="1">
    <citation type="submission" date="2015-10" db="EMBL/GenBank/DDBJ databases">
        <authorList>
            <person name="Regsiter A."/>
            <person name="william w."/>
        </authorList>
    </citation>
    <scope>NUCLEOTIDE SEQUENCE [LARGE SCALE GENOMIC DNA]</scope>
</reference>
<sequence>MSNFKTTEFSQGNSTNSSQKTAPDSPSIDDNIPFTQWNEARMAELLGLRNSTANDSANLSGENQVLEAEEGNVISQSELFQSEVESDPLRAKTEPSFSSHPLAKFGLVGLGTFAIFFVGGLFLHNIMSTNLTPLSQAKQSPEPPHPLTKPDEEATETAKLKTELALSAQAEQLAALNRSKSPKNQKLEPPKSPSKQATQSVPISPPTSSHRPVSTLSPRPTSPETRYITRPIPVPAPSPSAPSPVSPTPQRETPQLEEANIAPPIDPMEQWMALKQLGSYGEIAPEQTEIAQVARDENQPLITTGSNSEQWGMIPSQYSHLSTVPKAVPVKRESSDYLTIEKGKNSISKPEIQEDFLQEEQNIIAGVSIIESRNFQVGQQAEGTLITPVISMTNSRNNSANRSQKSNPSSLSNSDAERFLVRLNQSLVDASGVMLLPPETLVVFEVNSVHQSGMVDCNAVALILDGNEYLLPADAISIRGIEGNPLMAQKYDSQGSEIAKRDASTVLLGSLANVGRVLNQPRRQEINNLNSILGSQQSTRIEQGDPNLLGAVLEGGLTPLLQQIQQRNRQAIAEIQSRPPLWYIKPNQKVSIFINRSFDL</sequence>
<dbReference type="STRING" id="671072.PL9214670186"/>
<evidence type="ECO:0000313" key="4">
    <source>
        <dbReference type="Proteomes" id="UP000184315"/>
    </source>
</evidence>
<proteinExistence type="predicted"/>
<feature type="region of interest" description="Disordered" evidence="1">
    <location>
        <begin position="394"/>
        <end position="413"/>
    </location>
</feature>
<feature type="compositionally biased region" description="Pro residues" evidence="1">
    <location>
        <begin position="232"/>
        <end position="247"/>
    </location>
</feature>
<feature type="compositionally biased region" description="Polar residues" evidence="1">
    <location>
        <begin position="1"/>
        <end position="24"/>
    </location>
</feature>
<name>A0A1J1LSH8_9CYAN</name>
<gene>
    <name evidence="3" type="ORF">PL9214670186</name>
</gene>
<keyword evidence="2" id="KW-0812">Transmembrane</keyword>
<keyword evidence="2" id="KW-0472">Membrane</keyword>
<dbReference type="RefSeq" id="WP_072722517.1">
    <property type="nucleotide sequence ID" value="NZ_LN889815.1"/>
</dbReference>
<evidence type="ECO:0000256" key="1">
    <source>
        <dbReference type="SAM" id="MobiDB-lite"/>
    </source>
</evidence>
<dbReference type="EMBL" id="CZDF01000174">
    <property type="protein sequence ID" value="CUR35560.1"/>
    <property type="molecule type" value="Genomic_DNA"/>
</dbReference>
<dbReference type="Proteomes" id="UP000184315">
    <property type="component" value="Unassembled WGS sequence"/>
</dbReference>
<dbReference type="InterPro" id="IPR005498">
    <property type="entry name" value="T4SS_VirB10/TraB/TrbI"/>
</dbReference>
<dbReference type="AlphaFoldDB" id="A0A1J1LSH8"/>
<accession>A0A1J1LSH8</accession>
<organism evidence="3 4">
    <name type="scientific">Planktothrix tepida PCC 9214</name>
    <dbReference type="NCBI Taxonomy" id="671072"/>
    <lineage>
        <taxon>Bacteria</taxon>
        <taxon>Bacillati</taxon>
        <taxon>Cyanobacteriota</taxon>
        <taxon>Cyanophyceae</taxon>
        <taxon>Oscillatoriophycideae</taxon>
        <taxon>Oscillatoriales</taxon>
        <taxon>Microcoleaceae</taxon>
        <taxon>Planktothrix</taxon>
    </lineage>
</organism>
<evidence type="ECO:0000256" key="2">
    <source>
        <dbReference type="SAM" id="Phobius"/>
    </source>
</evidence>
<feature type="compositionally biased region" description="Low complexity" evidence="1">
    <location>
        <begin position="401"/>
        <end position="413"/>
    </location>
</feature>
<feature type="compositionally biased region" description="Basic and acidic residues" evidence="1">
    <location>
        <begin position="148"/>
        <end position="157"/>
    </location>
</feature>
<dbReference type="OrthoDB" id="465746at2"/>
<feature type="region of interest" description="Disordered" evidence="1">
    <location>
        <begin position="1"/>
        <end position="34"/>
    </location>
</feature>
<keyword evidence="2" id="KW-1133">Transmembrane helix</keyword>
<feature type="compositionally biased region" description="Polar residues" evidence="1">
    <location>
        <begin position="193"/>
        <end position="224"/>
    </location>
</feature>
<keyword evidence="4" id="KW-1185">Reference proteome</keyword>
<feature type="region of interest" description="Disordered" evidence="1">
    <location>
        <begin position="134"/>
        <end position="157"/>
    </location>
</feature>